<sequence>MSFLTSATLLAGSTSISKLEHLRVLTETFMAARRSPEPSSSKVRRGVGEWGRKRWEDHPGIFG</sequence>
<protein>
    <submittedName>
        <fullName evidence="1">Uncharacterized protein</fullName>
    </submittedName>
</protein>
<dbReference type="EMBL" id="GBRH01211898">
    <property type="protein sequence ID" value="JAD85997.1"/>
    <property type="molecule type" value="Transcribed_RNA"/>
</dbReference>
<evidence type="ECO:0000313" key="1">
    <source>
        <dbReference type="EMBL" id="JAD85997.1"/>
    </source>
</evidence>
<name>A0A0A9DQG8_ARUDO</name>
<accession>A0A0A9DQG8</accession>
<dbReference type="AlphaFoldDB" id="A0A0A9DQG8"/>
<reference evidence="1" key="1">
    <citation type="submission" date="2014-09" db="EMBL/GenBank/DDBJ databases">
        <authorList>
            <person name="Magalhaes I.L.F."/>
            <person name="Oliveira U."/>
            <person name="Santos F.R."/>
            <person name="Vidigal T.H.D.A."/>
            <person name="Brescovit A.D."/>
            <person name="Santos A.J."/>
        </authorList>
    </citation>
    <scope>NUCLEOTIDE SEQUENCE</scope>
    <source>
        <tissue evidence="1">Shoot tissue taken approximately 20 cm above the soil surface</tissue>
    </source>
</reference>
<reference evidence="1" key="2">
    <citation type="journal article" date="2015" name="Data Brief">
        <title>Shoot transcriptome of the giant reed, Arundo donax.</title>
        <authorList>
            <person name="Barrero R.A."/>
            <person name="Guerrero F.D."/>
            <person name="Moolhuijzen P."/>
            <person name="Goolsby J.A."/>
            <person name="Tidwell J."/>
            <person name="Bellgard S.E."/>
            <person name="Bellgard M.I."/>
        </authorList>
    </citation>
    <scope>NUCLEOTIDE SEQUENCE</scope>
    <source>
        <tissue evidence="1">Shoot tissue taken approximately 20 cm above the soil surface</tissue>
    </source>
</reference>
<organism evidence="1">
    <name type="scientific">Arundo donax</name>
    <name type="common">Giant reed</name>
    <name type="synonym">Donax arundinaceus</name>
    <dbReference type="NCBI Taxonomy" id="35708"/>
    <lineage>
        <taxon>Eukaryota</taxon>
        <taxon>Viridiplantae</taxon>
        <taxon>Streptophyta</taxon>
        <taxon>Embryophyta</taxon>
        <taxon>Tracheophyta</taxon>
        <taxon>Spermatophyta</taxon>
        <taxon>Magnoliopsida</taxon>
        <taxon>Liliopsida</taxon>
        <taxon>Poales</taxon>
        <taxon>Poaceae</taxon>
        <taxon>PACMAD clade</taxon>
        <taxon>Arundinoideae</taxon>
        <taxon>Arundineae</taxon>
        <taxon>Arundo</taxon>
    </lineage>
</organism>
<proteinExistence type="predicted"/>